<dbReference type="PANTHER" id="PTHR43775">
    <property type="entry name" value="FATTY ACID SYNTHASE"/>
    <property type="match status" value="1"/>
</dbReference>
<reference evidence="4" key="1">
    <citation type="submission" date="2024-06" db="EMBL/GenBank/DDBJ databases">
        <authorList>
            <person name="Coelho C."/>
            <person name="Bento M."/>
            <person name="Garcia E."/>
            <person name="Camelo A."/>
            <person name="Brandao I."/>
            <person name="Espirito Santo C."/>
            <person name="Trovao J."/>
            <person name="Verissimo A."/>
            <person name="Costa J."/>
            <person name="Tiago I."/>
        </authorList>
    </citation>
    <scope>NUCLEOTIDE SEQUENCE</scope>
    <source>
        <strain evidence="4">KWT182</strain>
    </source>
</reference>
<protein>
    <submittedName>
        <fullName evidence="4">Acyltransferase domain-containing protein</fullName>
    </submittedName>
</protein>
<dbReference type="InterPro" id="IPR050091">
    <property type="entry name" value="PKS_NRPS_Biosynth_Enz"/>
</dbReference>
<dbReference type="AlphaFoldDB" id="A0AAU7Q483"/>
<dbReference type="GO" id="GO:0005737">
    <property type="term" value="C:cytoplasm"/>
    <property type="evidence" value="ECO:0007669"/>
    <property type="project" value="TreeGrafter"/>
</dbReference>
<dbReference type="GO" id="GO:0006633">
    <property type="term" value="P:fatty acid biosynthetic process"/>
    <property type="evidence" value="ECO:0007669"/>
    <property type="project" value="TreeGrafter"/>
</dbReference>
<dbReference type="PANTHER" id="PTHR43775:SF37">
    <property type="entry name" value="SI:DKEY-61P9.11"/>
    <property type="match status" value="1"/>
</dbReference>
<proteinExistence type="predicted"/>
<evidence type="ECO:0000259" key="3">
    <source>
        <dbReference type="SMART" id="SM00827"/>
    </source>
</evidence>
<accession>A0AAU7Q483</accession>
<keyword evidence="4" id="KW-0012">Acyltransferase</keyword>
<dbReference type="SUPFAM" id="SSF55048">
    <property type="entry name" value="Probable ACP-binding domain of malonyl-CoA ACP transacylase"/>
    <property type="match status" value="1"/>
</dbReference>
<dbReference type="InterPro" id="IPR001227">
    <property type="entry name" value="Ac_transferase_dom_sf"/>
</dbReference>
<sequence length="225" mass="23800">MGEFSAACCAGVLTLEQTLAAVVARGRIMEAIRADGQMLAVLAEEEQLLPLLDGCSGVTVAARNSPRSTVLSVDASQADNVKALLDSAGLAVFPVNPHYAFHGPQIERLSDPLRAAFRDLQPVDSPLMVASATLGDIIEGRRMDAHYWAANARRPVQFSSAIARLLDAGIDDFFGNRARRHADAAYQSMCAKERTPGTGRGVVATRQTAVSVVAGGRRAAVFLGP</sequence>
<dbReference type="Pfam" id="PF00698">
    <property type="entry name" value="Acyl_transf_1"/>
    <property type="match status" value="1"/>
</dbReference>
<keyword evidence="1" id="KW-0596">Phosphopantetheine</keyword>
<dbReference type="InterPro" id="IPR016035">
    <property type="entry name" value="Acyl_Trfase/lysoPLipase"/>
</dbReference>
<feature type="domain" description="Malonyl-CoA:ACP transacylase (MAT)" evidence="3">
    <location>
        <begin position="1"/>
        <end position="220"/>
    </location>
</feature>
<evidence type="ECO:0000256" key="1">
    <source>
        <dbReference type="ARBA" id="ARBA00022450"/>
    </source>
</evidence>
<dbReference type="SUPFAM" id="SSF52151">
    <property type="entry name" value="FabD/lysophospholipase-like"/>
    <property type="match status" value="1"/>
</dbReference>
<dbReference type="SMART" id="SM00827">
    <property type="entry name" value="PKS_AT"/>
    <property type="match status" value="1"/>
</dbReference>
<dbReference type="GO" id="GO:0071770">
    <property type="term" value="P:DIM/DIP cell wall layer assembly"/>
    <property type="evidence" value="ECO:0007669"/>
    <property type="project" value="TreeGrafter"/>
</dbReference>
<dbReference type="InterPro" id="IPR016036">
    <property type="entry name" value="Malonyl_transacylase_ACP-bd"/>
</dbReference>
<dbReference type="InterPro" id="IPR014043">
    <property type="entry name" value="Acyl_transferase_dom"/>
</dbReference>
<keyword evidence="2" id="KW-0597">Phosphoprotein</keyword>
<organism evidence="4">
    <name type="scientific">Acerihabitans sp. KWT182</name>
    <dbReference type="NCBI Taxonomy" id="3157919"/>
    <lineage>
        <taxon>Bacteria</taxon>
        <taxon>Pseudomonadati</taxon>
        <taxon>Pseudomonadota</taxon>
        <taxon>Gammaproteobacteria</taxon>
        <taxon>Enterobacterales</taxon>
        <taxon>Pectobacteriaceae</taxon>
        <taxon>Acerihabitans</taxon>
    </lineage>
</organism>
<name>A0AAU7Q483_9GAMM</name>
<evidence type="ECO:0000313" key="4">
    <source>
        <dbReference type="EMBL" id="XBS67970.1"/>
    </source>
</evidence>
<dbReference type="GO" id="GO:0005886">
    <property type="term" value="C:plasma membrane"/>
    <property type="evidence" value="ECO:0007669"/>
    <property type="project" value="TreeGrafter"/>
</dbReference>
<dbReference type="GO" id="GO:0004312">
    <property type="term" value="F:fatty acid synthase activity"/>
    <property type="evidence" value="ECO:0007669"/>
    <property type="project" value="TreeGrafter"/>
</dbReference>
<evidence type="ECO:0000256" key="2">
    <source>
        <dbReference type="ARBA" id="ARBA00022553"/>
    </source>
</evidence>
<keyword evidence="4" id="KW-0808">Transferase</keyword>
<dbReference type="Gene3D" id="3.40.366.10">
    <property type="entry name" value="Malonyl-Coenzyme A Acyl Carrier Protein, domain 2"/>
    <property type="match status" value="1"/>
</dbReference>
<dbReference type="EMBL" id="CP157947">
    <property type="protein sequence ID" value="XBS67970.1"/>
    <property type="molecule type" value="Genomic_DNA"/>
</dbReference>
<gene>
    <name evidence="4" type="ORF">ABK905_13775</name>
</gene>